<feature type="transmembrane region" description="Helical" evidence="2">
    <location>
        <begin position="52"/>
        <end position="74"/>
    </location>
</feature>
<feature type="transmembrane region" description="Helical" evidence="2">
    <location>
        <begin position="12"/>
        <end position="32"/>
    </location>
</feature>
<evidence type="ECO:0000313" key="3">
    <source>
        <dbReference type="EMBL" id="EHL11477.1"/>
    </source>
</evidence>
<comment type="caution">
    <text evidence="3">The sequence shown here is derived from an EMBL/GenBank/DDBJ whole genome shotgun (WGS) entry which is preliminary data.</text>
</comment>
<organism evidence="3 4">
    <name type="scientific">Oribacterium asaccharolyticum ACB7</name>
    <dbReference type="NCBI Taxonomy" id="796944"/>
    <lineage>
        <taxon>Bacteria</taxon>
        <taxon>Bacillati</taxon>
        <taxon>Bacillota</taxon>
        <taxon>Clostridia</taxon>
        <taxon>Lachnospirales</taxon>
        <taxon>Lachnospiraceae</taxon>
        <taxon>Oribacterium</taxon>
    </lineage>
</organism>
<dbReference type="AlphaFoldDB" id="G9WV76"/>
<protein>
    <submittedName>
        <fullName evidence="3">Uncharacterized protein</fullName>
    </submittedName>
</protein>
<keyword evidence="2" id="KW-0812">Transmembrane</keyword>
<keyword evidence="1" id="KW-0175">Coiled coil</keyword>
<dbReference type="Proteomes" id="UP000003527">
    <property type="component" value="Unassembled WGS sequence"/>
</dbReference>
<dbReference type="HOGENOM" id="CLU_538447_0_0_9"/>
<gene>
    <name evidence="3" type="ORF">HMPREF9624_00810</name>
</gene>
<proteinExistence type="predicted"/>
<evidence type="ECO:0000256" key="1">
    <source>
        <dbReference type="SAM" id="Coils"/>
    </source>
</evidence>
<keyword evidence="2" id="KW-0472">Membrane</keyword>
<dbReference type="RefSeq" id="WP_009536653.1">
    <property type="nucleotide sequence ID" value="NZ_JH414504.1"/>
</dbReference>
<dbReference type="EMBL" id="AFZD01000017">
    <property type="protein sequence ID" value="EHL11477.1"/>
    <property type="molecule type" value="Genomic_DNA"/>
</dbReference>
<keyword evidence="4" id="KW-1185">Reference proteome</keyword>
<evidence type="ECO:0000256" key="2">
    <source>
        <dbReference type="SAM" id="Phobius"/>
    </source>
</evidence>
<feature type="transmembrane region" description="Helical" evidence="2">
    <location>
        <begin position="116"/>
        <end position="139"/>
    </location>
</feature>
<feature type="coiled-coil region" evidence="1">
    <location>
        <begin position="339"/>
        <end position="404"/>
    </location>
</feature>
<reference evidence="3 4" key="1">
    <citation type="submission" date="2011-08" db="EMBL/GenBank/DDBJ databases">
        <title>The Genome Sequence of Oribacterium sp. ACB7.</title>
        <authorList>
            <consortium name="The Broad Institute Genome Sequencing Platform"/>
            <person name="Earl A."/>
            <person name="Ward D."/>
            <person name="Feldgarden M."/>
            <person name="Gevers D."/>
            <person name="Sizova M."/>
            <person name="Hazen A."/>
            <person name="Epstein S."/>
            <person name="Young S.K."/>
            <person name="Zeng Q."/>
            <person name="Gargeya S."/>
            <person name="Fitzgerald M."/>
            <person name="Haas B."/>
            <person name="Abouelleil A."/>
            <person name="Alvarado L."/>
            <person name="Arachchi H.M."/>
            <person name="Berlin A."/>
            <person name="Brown A."/>
            <person name="Chapman S.B."/>
            <person name="Chen Z."/>
            <person name="Dunbar C."/>
            <person name="Freedman E."/>
            <person name="Gearin G."/>
            <person name="Gellesch M."/>
            <person name="Goldberg J."/>
            <person name="Griggs A."/>
            <person name="Gujja S."/>
            <person name="Heiman D."/>
            <person name="Howarth C."/>
            <person name="Larson L."/>
            <person name="Lui A."/>
            <person name="MacDonald P.J.P."/>
            <person name="Montmayeur A."/>
            <person name="Murphy C."/>
            <person name="Neiman D."/>
            <person name="Pearson M."/>
            <person name="Priest M."/>
            <person name="Roberts A."/>
            <person name="Saif S."/>
            <person name="Shea T."/>
            <person name="Shenoy N."/>
            <person name="Sisk P."/>
            <person name="Stolte C."/>
            <person name="Sykes S."/>
            <person name="Wortman J."/>
            <person name="Nusbaum C."/>
            <person name="Birren B."/>
        </authorList>
    </citation>
    <scope>NUCLEOTIDE SEQUENCE [LARGE SCALE GENOMIC DNA]</scope>
    <source>
        <strain evidence="3 4">ACB7</strain>
    </source>
</reference>
<accession>G9WV76</accession>
<feature type="transmembrane region" description="Helical" evidence="2">
    <location>
        <begin position="86"/>
        <end position="110"/>
    </location>
</feature>
<name>G9WV76_9FIRM</name>
<dbReference type="PATRIC" id="fig|796944.3.peg.1536"/>
<keyword evidence="2" id="KW-1133">Transmembrane helix</keyword>
<evidence type="ECO:0000313" key="4">
    <source>
        <dbReference type="Proteomes" id="UP000003527"/>
    </source>
</evidence>
<sequence>MEIHLKSRTVKYVSVTIAFLLVASFLLYLFNIDKAIESLREINYFDLLLGQIANTLIVLSLTSVLSSNFGQAYWVDIKETKLIKPFWTCFTGITVYLLTALLYSILMYAIGRYAGVLLSSIFSTVLLVILSFQMISIYFGKEGIKKQLREEYEQLLRLTNYPYVSDYLYKIKKLEKELRECASPEKEDLCRALQTEIRALEKKLNSGDEKQVEEAHKEYVKRSVDAHETLKNIDRKLEEYTKNAIKNNDSEVIIENIELLVSAENDITLFRLMEDLFSWDERYCCKVLRQVNERGTNFIINREMRFFKQFALQKLMEGSGKLSAIQFLLSIYDQSNLGMKNIREDLKRIDSERQRLRSKELELNKVMLGCEDIGEGYRKVKQENKQLEEEKKALEEEILTLLGDCATKDLRSYYLPLEECYRAYEEEKYEIANKYITVILECFRLDIDLIRFDTGIMDIPDSGISFSYFTEEEFSIVERLIEKDRQKSVLSEVNKKALLSMKEIKL</sequence>